<sequence length="112" mass="12966">MIACLVLIVTLSSCQEEKKGSYFGSSQRDDIGELITKENIRDVFDLSNDVVIEKKVKKDAITSYDWESPETKKLFYSIKLNFSKGNRRSSSKIDKVWETQNKFLEKHNPQEV</sequence>
<dbReference type="EMBL" id="FNQF01000005">
    <property type="protein sequence ID" value="SEA35044.1"/>
    <property type="molecule type" value="Genomic_DNA"/>
</dbReference>
<dbReference type="STRING" id="908615.SAMN05421540_10528"/>
<keyword evidence="2" id="KW-1185">Reference proteome</keyword>
<reference evidence="1 2" key="1">
    <citation type="submission" date="2016-10" db="EMBL/GenBank/DDBJ databases">
        <authorList>
            <person name="de Groot N.N."/>
        </authorList>
    </citation>
    <scope>NUCLEOTIDE SEQUENCE [LARGE SCALE GENOMIC DNA]</scope>
    <source>
        <strain evidence="1 2">DSM 23581</strain>
    </source>
</reference>
<evidence type="ECO:0000313" key="1">
    <source>
        <dbReference type="EMBL" id="SEA35044.1"/>
    </source>
</evidence>
<name>A0A1H4AHG5_9FLAO</name>
<gene>
    <name evidence="1" type="ORF">SAMN05421540_10528</name>
</gene>
<accession>A0A1H4AHG5</accession>
<evidence type="ECO:0000313" key="2">
    <source>
        <dbReference type="Proteomes" id="UP000198820"/>
    </source>
</evidence>
<dbReference type="RefSeq" id="WP_093243573.1">
    <property type="nucleotide sequence ID" value="NZ_FNQF01000005.1"/>
</dbReference>
<protein>
    <submittedName>
        <fullName evidence="1">Uncharacterized protein</fullName>
    </submittedName>
</protein>
<dbReference type="AlphaFoldDB" id="A0A1H4AHG5"/>
<dbReference type="Proteomes" id="UP000198820">
    <property type="component" value="Unassembled WGS sequence"/>
</dbReference>
<proteinExistence type="predicted"/>
<organism evidence="1 2">
    <name type="scientific">Psychroflexus halocasei</name>
    <dbReference type="NCBI Taxonomy" id="908615"/>
    <lineage>
        <taxon>Bacteria</taxon>
        <taxon>Pseudomonadati</taxon>
        <taxon>Bacteroidota</taxon>
        <taxon>Flavobacteriia</taxon>
        <taxon>Flavobacteriales</taxon>
        <taxon>Flavobacteriaceae</taxon>
        <taxon>Psychroflexus</taxon>
    </lineage>
</organism>